<evidence type="ECO:0000313" key="1">
    <source>
        <dbReference type="EMBL" id="KAF5592583.1"/>
    </source>
</evidence>
<organism evidence="1 2">
    <name type="scientific">Fusarium pseudoanthophilum</name>
    <dbReference type="NCBI Taxonomy" id="48495"/>
    <lineage>
        <taxon>Eukaryota</taxon>
        <taxon>Fungi</taxon>
        <taxon>Dikarya</taxon>
        <taxon>Ascomycota</taxon>
        <taxon>Pezizomycotina</taxon>
        <taxon>Sordariomycetes</taxon>
        <taxon>Hypocreomycetidae</taxon>
        <taxon>Hypocreales</taxon>
        <taxon>Nectriaceae</taxon>
        <taxon>Fusarium</taxon>
        <taxon>Fusarium fujikuroi species complex</taxon>
    </lineage>
</organism>
<gene>
    <name evidence="1" type="ORF">FPANT_5339</name>
</gene>
<accession>A0A8H5P9S0</accession>
<sequence length="248" mass="27879">MEEPQNNQCTSGRVRLQTTHPGYVSSEVIASSSQGHEDTPSSSLNAVTDSYTSVQGLAAHLPVESYTVELAFAAINHILLYTQKPSLKTPVEIRQPERQFIQVEDKLITAVDDGGLTFISSEGERTKTLLVLIEATRRLDVCPETHRPFVSDERLGQMTCEAIAARSCRGEDNGGDDIFIINTIQHYMCFFHFIVTPNHLKDIKDGKIPTMAIKVTATRWFNLERQPDRKCIVKNILQLAEYVRQTEE</sequence>
<name>A0A8H5P9S0_9HYPO</name>
<comment type="caution">
    <text evidence="1">The sequence shown here is derived from an EMBL/GenBank/DDBJ whole genome shotgun (WGS) entry which is preliminary data.</text>
</comment>
<dbReference type="Proteomes" id="UP000544095">
    <property type="component" value="Unassembled WGS sequence"/>
</dbReference>
<reference evidence="1 2" key="1">
    <citation type="submission" date="2020-05" db="EMBL/GenBank/DDBJ databases">
        <title>Identification and distribution of gene clusters putatively required for synthesis of sphingolipid metabolism inhibitors in phylogenetically diverse species of the filamentous fungus Fusarium.</title>
        <authorList>
            <person name="Kim H.-S."/>
            <person name="Busman M."/>
            <person name="Brown D.W."/>
            <person name="Divon H."/>
            <person name="Uhlig S."/>
            <person name="Proctor R.H."/>
        </authorList>
    </citation>
    <scope>NUCLEOTIDE SEQUENCE [LARGE SCALE GENOMIC DNA]</scope>
    <source>
        <strain evidence="1 2">NRRL 25211</strain>
    </source>
</reference>
<protein>
    <submittedName>
        <fullName evidence="1">Uncharacterized protein</fullName>
    </submittedName>
</protein>
<keyword evidence="2" id="KW-1185">Reference proteome</keyword>
<proteinExistence type="predicted"/>
<dbReference type="EMBL" id="JAAOAR010000256">
    <property type="protein sequence ID" value="KAF5592583.1"/>
    <property type="molecule type" value="Genomic_DNA"/>
</dbReference>
<evidence type="ECO:0000313" key="2">
    <source>
        <dbReference type="Proteomes" id="UP000544095"/>
    </source>
</evidence>
<dbReference type="AlphaFoldDB" id="A0A8H5P9S0"/>